<organism evidence="4 5">
    <name type="scientific">Desulfosarcina ovata subsp. ovata</name>
    <dbReference type="NCBI Taxonomy" id="2752305"/>
    <lineage>
        <taxon>Bacteria</taxon>
        <taxon>Pseudomonadati</taxon>
        <taxon>Thermodesulfobacteriota</taxon>
        <taxon>Desulfobacteria</taxon>
        <taxon>Desulfobacterales</taxon>
        <taxon>Desulfosarcinaceae</taxon>
        <taxon>Desulfosarcina</taxon>
    </lineage>
</organism>
<dbReference type="RefSeq" id="WP_155312276.1">
    <property type="nucleotide sequence ID" value="NZ_AP021879.1"/>
</dbReference>
<dbReference type="SUPFAM" id="SSF52091">
    <property type="entry name" value="SpoIIaa-like"/>
    <property type="match status" value="1"/>
</dbReference>
<proteinExistence type="inferred from homology"/>
<evidence type="ECO:0000256" key="2">
    <source>
        <dbReference type="RuleBase" id="RU003749"/>
    </source>
</evidence>
<accession>A0A5K8AFG0</accession>
<gene>
    <name evidence="4" type="ORF">DSCOOX_45170</name>
</gene>
<dbReference type="EMBL" id="AP021879">
    <property type="protein sequence ID" value="BBO91337.1"/>
    <property type="molecule type" value="Genomic_DNA"/>
</dbReference>
<dbReference type="AlphaFoldDB" id="A0A5K8AFG0"/>
<feature type="domain" description="STAS" evidence="3">
    <location>
        <begin position="1"/>
        <end position="110"/>
    </location>
</feature>
<reference evidence="4 5" key="1">
    <citation type="submission" date="2019-11" db="EMBL/GenBank/DDBJ databases">
        <title>Comparative genomics of hydrocarbon-degrading Desulfosarcina strains.</title>
        <authorList>
            <person name="Watanabe M."/>
            <person name="Kojima H."/>
            <person name="Fukui M."/>
        </authorList>
    </citation>
    <scope>NUCLEOTIDE SEQUENCE [LARGE SCALE GENOMIC DNA]</scope>
    <source>
        <strain evidence="5">oXyS1</strain>
    </source>
</reference>
<evidence type="ECO:0000259" key="3">
    <source>
        <dbReference type="PROSITE" id="PS50801"/>
    </source>
</evidence>
<dbReference type="NCBIfam" id="TIGR00377">
    <property type="entry name" value="ant_ant_sig"/>
    <property type="match status" value="1"/>
</dbReference>
<keyword evidence="5" id="KW-1185">Reference proteome</keyword>
<dbReference type="CDD" id="cd07043">
    <property type="entry name" value="STAS_anti-anti-sigma_factors"/>
    <property type="match status" value="1"/>
</dbReference>
<sequence>MEIDFRTEGATLVAIVRGRMDTVNTPAFEKAVTGAIEPETTVLAFDLSGLNYICSAGLRVFLSTGKTLKSRGGQLLLAESGGPVRKVFQISGFFTLFKHFDTLDAALAQA</sequence>
<dbReference type="Pfam" id="PF01740">
    <property type="entry name" value="STAS"/>
    <property type="match status" value="1"/>
</dbReference>
<protein>
    <recommendedName>
        <fullName evidence="2">Anti-sigma factor antagonist</fullName>
    </recommendedName>
</protein>
<name>A0A5K8AFG0_9BACT</name>
<evidence type="ECO:0000313" key="5">
    <source>
        <dbReference type="Proteomes" id="UP000422108"/>
    </source>
</evidence>
<dbReference type="InterPro" id="IPR002645">
    <property type="entry name" value="STAS_dom"/>
</dbReference>
<evidence type="ECO:0000256" key="1">
    <source>
        <dbReference type="ARBA" id="ARBA00009013"/>
    </source>
</evidence>
<dbReference type="Proteomes" id="UP000422108">
    <property type="component" value="Chromosome"/>
</dbReference>
<dbReference type="InterPro" id="IPR036513">
    <property type="entry name" value="STAS_dom_sf"/>
</dbReference>
<dbReference type="Gene3D" id="3.30.750.24">
    <property type="entry name" value="STAS domain"/>
    <property type="match status" value="1"/>
</dbReference>
<evidence type="ECO:0000313" key="4">
    <source>
        <dbReference type="EMBL" id="BBO91337.1"/>
    </source>
</evidence>
<dbReference type="GO" id="GO:0043856">
    <property type="term" value="F:anti-sigma factor antagonist activity"/>
    <property type="evidence" value="ECO:0007669"/>
    <property type="project" value="InterPro"/>
</dbReference>
<dbReference type="InterPro" id="IPR003658">
    <property type="entry name" value="Anti-sigma_ant"/>
</dbReference>
<dbReference type="PANTHER" id="PTHR33495">
    <property type="entry name" value="ANTI-SIGMA FACTOR ANTAGONIST TM_1081-RELATED-RELATED"/>
    <property type="match status" value="1"/>
</dbReference>
<dbReference type="PROSITE" id="PS50801">
    <property type="entry name" value="STAS"/>
    <property type="match status" value="1"/>
</dbReference>
<comment type="similarity">
    <text evidence="1 2">Belongs to the anti-sigma-factor antagonist family.</text>
</comment>